<dbReference type="Proteomes" id="UP000092565">
    <property type="component" value="Chromosome"/>
</dbReference>
<dbReference type="CDD" id="cd20625">
    <property type="entry name" value="CYP164-like"/>
    <property type="match status" value="1"/>
</dbReference>
<evidence type="ECO:0000256" key="4">
    <source>
        <dbReference type="ARBA" id="ARBA00023002"/>
    </source>
</evidence>
<evidence type="ECO:0000313" key="9">
    <source>
        <dbReference type="EMBL" id="MDE4164366.1"/>
    </source>
</evidence>
<comment type="function">
    <text evidence="7">Cytochromes P450 are a group of heme-thiolate monooxygenases. They oxidize a variety of structurally unrelated compounds, including steroids, fatty acids, and xenobiotics.</text>
</comment>
<reference evidence="8 10" key="1">
    <citation type="submission" date="2016-04" db="EMBL/GenBank/DDBJ databases">
        <authorList>
            <person name="Evans L.H."/>
            <person name="Alamgir A."/>
            <person name="Owens N."/>
            <person name="Weber N.D."/>
            <person name="Virtaneva K."/>
            <person name="Barbian K."/>
            <person name="Babar A."/>
            <person name="Rosenke K."/>
        </authorList>
    </citation>
    <scope>NUCLEOTIDE SEQUENCE [LARGE SCALE GENOMIC DNA]</scope>
    <source>
        <strain evidence="8 10">JL2886</strain>
    </source>
</reference>
<evidence type="ECO:0000256" key="6">
    <source>
        <dbReference type="ARBA" id="ARBA00023033"/>
    </source>
</evidence>
<dbReference type="AlphaFoldDB" id="A0A1B0ZX37"/>
<sequence length="408" mass="45434">MTQPQTAPDILNFDLANPPEGFVEDPFPFYDALLAEAPILQQPDGSVLICRHEDLDRIYRDTTSFSSDKKAAFAPKFGEGSPLFEHHTTSLVFSDPPLHTRVRKIMTSALTPRAIGRMEAGLVETVDHLLDAMEGREEVDLIEDFASTIPIQIIGNLLDVPMEERGPLRDWSLAILGALEPALSDEELKRGHKAVEEFKDYLTDLIARRRAQPGDPETDVLTRLIRGEGADEQLSEIELIQNCIFILNAGHETTTNLIGNGLALLNDHPDQRARLQADPELIKPAVEEMLRMRSPNQLGNRETTRMVEIGGLEIPRGTNLHLVIGAANRDPEVFDHPERFDISRKPNRHLAFAGGPHVCVGLTLARLEGKIAIERFLSRFPNYHLLPGRVSGGRMRFRGYAHLPASLG</sequence>
<dbReference type="Proteomes" id="UP001218364">
    <property type="component" value="Unassembled WGS sequence"/>
</dbReference>
<dbReference type="PATRIC" id="fig|60890.4.peg.3704"/>
<dbReference type="InterPro" id="IPR036396">
    <property type="entry name" value="Cyt_P450_sf"/>
</dbReference>
<dbReference type="GO" id="GO:0020037">
    <property type="term" value="F:heme binding"/>
    <property type="evidence" value="ECO:0007669"/>
    <property type="project" value="InterPro"/>
</dbReference>
<dbReference type="RefSeq" id="WP_065273295.1">
    <property type="nucleotide sequence ID" value="NZ_CP015124.1"/>
</dbReference>
<gene>
    <name evidence="8" type="ORF">JL2886_03798</name>
    <name evidence="9" type="ORF">PXK24_01575</name>
</gene>
<comment type="similarity">
    <text evidence="1">Belongs to the cytochrome P450 family.</text>
</comment>
<evidence type="ECO:0000256" key="2">
    <source>
        <dbReference type="ARBA" id="ARBA00022617"/>
    </source>
</evidence>
<keyword evidence="3" id="KW-0479">Metal-binding</keyword>
<dbReference type="PRINTS" id="PR00385">
    <property type="entry name" value="P450"/>
</dbReference>
<accession>A0A1B0ZX37</accession>
<protein>
    <submittedName>
        <fullName evidence="8">Cytochrome P450</fullName>
    </submittedName>
</protein>
<evidence type="ECO:0000256" key="5">
    <source>
        <dbReference type="ARBA" id="ARBA00023004"/>
    </source>
</evidence>
<dbReference type="FunFam" id="1.10.630.10:FF:000018">
    <property type="entry name" value="Cytochrome P450 monooxygenase"/>
    <property type="match status" value="1"/>
</dbReference>
<keyword evidence="4" id="KW-0560">Oxidoreductase</keyword>
<dbReference type="GO" id="GO:0004497">
    <property type="term" value="F:monooxygenase activity"/>
    <property type="evidence" value="ECO:0007669"/>
    <property type="project" value="UniProtKB-KW"/>
</dbReference>
<name>A0A1B0ZX37_9RHOB</name>
<organism evidence="8 10">
    <name type="scientific">Phaeobacter gallaeciensis</name>
    <dbReference type="NCBI Taxonomy" id="60890"/>
    <lineage>
        <taxon>Bacteria</taxon>
        <taxon>Pseudomonadati</taxon>
        <taxon>Pseudomonadota</taxon>
        <taxon>Alphaproteobacteria</taxon>
        <taxon>Rhodobacterales</taxon>
        <taxon>Roseobacteraceae</taxon>
        <taxon>Phaeobacter</taxon>
    </lineage>
</organism>
<dbReference type="SUPFAM" id="SSF48264">
    <property type="entry name" value="Cytochrome P450"/>
    <property type="match status" value="1"/>
</dbReference>
<keyword evidence="2" id="KW-0349">Heme</keyword>
<dbReference type="EMBL" id="JARCJK010000001">
    <property type="protein sequence ID" value="MDE4164366.1"/>
    <property type="molecule type" value="Genomic_DNA"/>
</dbReference>
<evidence type="ECO:0000313" key="10">
    <source>
        <dbReference type="Proteomes" id="UP000092565"/>
    </source>
</evidence>
<evidence type="ECO:0000256" key="7">
    <source>
        <dbReference type="ARBA" id="ARBA00043906"/>
    </source>
</evidence>
<dbReference type="PANTHER" id="PTHR46696:SF1">
    <property type="entry name" value="CYTOCHROME P450 YJIB-RELATED"/>
    <property type="match status" value="1"/>
</dbReference>
<evidence type="ECO:0000256" key="1">
    <source>
        <dbReference type="ARBA" id="ARBA00010617"/>
    </source>
</evidence>
<dbReference type="GO" id="GO:0005506">
    <property type="term" value="F:iron ion binding"/>
    <property type="evidence" value="ECO:0007669"/>
    <property type="project" value="InterPro"/>
</dbReference>
<evidence type="ECO:0000313" key="8">
    <source>
        <dbReference type="EMBL" id="ANP38669.1"/>
    </source>
</evidence>
<dbReference type="InterPro" id="IPR001128">
    <property type="entry name" value="Cyt_P450"/>
</dbReference>
<dbReference type="Pfam" id="PF00067">
    <property type="entry name" value="p450"/>
    <property type="match status" value="1"/>
</dbReference>
<dbReference type="OrthoDB" id="9801155at2"/>
<keyword evidence="6" id="KW-0503">Monooxygenase</keyword>
<reference evidence="9 11" key="2">
    <citation type="submission" date="2023-02" db="EMBL/GenBank/DDBJ databases">
        <title>Population genomics of bacteria associated with diatom.</title>
        <authorList>
            <person name="Xie J."/>
            <person name="Wang H."/>
        </authorList>
    </citation>
    <scope>NUCLEOTIDE SEQUENCE [LARGE SCALE GENOMIC DNA]</scope>
    <source>
        <strain evidence="9 11">PT47_8</strain>
    </source>
</reference>
<dbReference type="EMBL" id="CP015124">
    <property type="protein sequence ID" value="ANP38669.1"/>
    <property type="molecule type" value="Genomic_DNA"/>
</dbReference>
<dbReference type="GO" id="GO:0016705">
    <property type="term" value="F:oxidoreductase activity, acting on paired donors, with incorporation or reduction of molecular oxygen"/>
    <property type="evidence" value="ECO:0007669"/>
    <property type="project" value="InterPro"/>
</dbReference>
<dbReference type="Gene3D" id="1.10.630.10">
    <property type="entry name" value="Cytochrome P450"/>
    <property type="match status" value="1"/>
</dbReference>
<dbReference type="InterPro" id="IPR002397">
    <property type="entry name" value="Cyt_P450_B"/>
</dbReference>
<keyword evidence="10" id="KW-1185">Reference proteome</keyword>
<evidence type="ECO:0000313" key="11">
    <source>
        <dbReference type="Proteomes" id="UP001218364"/>
    </source>
</evidence>
<proteinExistence type="inferred from homology"/>
<dbReference type="PANTHER" id="PTHR46696">
    <property type="entry name" value="P450, PUTATIVE (EUROFUNG)-RELATED"/>
    <property type="match status" value="1"/>
</dbReference>
<dbReference type="PRINTS" id="PR00359">
    <property type="entry name" value="BP450"/>
</dbReference>
<keyword evidence="5" id="KW-0408">Iron</keyword>
<evidence type="ECO:0000256" key="3">
    <source>
        <dbReference type="ARBA" id="ARBA00022723"/>
    </source>
</evidence>